<geneLocation type="plastid" evidence="8"/>
<sequence length="532" mass="57589">MMSKQILYQEQARRALEKGMDIIAEAVAVTLGPKGRNVVLEKKYGAPQIVNDGVTIAKEIELEDHIENTGVALIRQAASKTNDVAGDGTTTATVLAHAIVKQGMKNVAAGANPIALKKGIDKATQFIVNKIAENAQPVEEVKAITQVASISAGNDKEVGEMIASAIEKVGREGIISLEEGKSTITELEITEGMRFDKGYISPYFVTETERMEINLENPYILLTDKKITLVQQDLIPTLELVSKTNRPLLIIADDIEKEALATLVVNKLRGILNVVAVKAPAFGERRKAMLDDISILTGGQVISEDAGLNLETIELEMLGQARRINILKDSTTIIAEGHEKQVNARCEQIKRQIAIAESNYEKEKLQERLAKLGGGVAVIKVGAATETEMKDRKLRLEDAINATRAAIEEGIVPGGGTTLTHLAEELYKWSKTNLQEDELIGALIVEKSLVSPLKRIAQNAGKNGALIVEAVKNKQFFEGYNAASNSFVNMYEAGIVDPAKVARSALQNAASIASMVLTTECIIVEFPENVST</sequence>
<dbReference type="InterPro" id="IPR018370">
    <property type="entry name" value="Chaperonin_Cpn60_CS"/>
</dbReference>
<feature type="binding site" evidence="5">
    <location>
        <begin position="87"/>
        <end position="91"/>
    </location>
    <ligand>
        <name>ATP</name>
        <dbReference type="ChEBI" id="CHEBI:30616"/>
    </ligand>
</feature>
<dbReference type="InterPro" id="IPR027409">
    <property type="entry name" value="GroEL-like_apical_dom_sf"/>
</dbReference>
<evidence type="ECO:0000256" key="4">
    <source>
        <dbReference type="ARBA" id="ARBA00023186"/>
    </source>
</evidence>
<keyword evidence="8" id="KW-0934">Plastid</keyword>
<evidence type="ECO:0000256" key="2">
    <source>
        <dbReference type="ARBA" id="ARBA00022741"/>
    </source>
</evidence>
<dbReference type="InterPro" id="IPR027413">
    <property type="entry name" value="GROEL-like_equatorial_sf"/>
</dbReference>
<dbReference type="PRINTS" id="PR00298">
    <property type="entry name" value="CHAPERONIN60"/>
</dbReference>
<comment type="caution">
    <text evidence="5">Lacks conserved residue(s) required for the propagation of feature annotation.</text>
</comment>
<comment type="similarity">
    <text evidence="1 5 6">Belongs to the chaperonin (HSP60) family.</text>
</comment>
<comment type="function">
    <text evidence="5">Together with its co-chaperonin GroES, plays an essential role in assisting protein folding. The GroEL-GroES system forms a nano-cage that allows encapsulation of the non-native substrate proteins and provides a physical environment optimized to promote and accelerate protein folding.</text>
</comment>
<proteinExistence type="inferred from homology"/>
<gene>
    <name evidence="5 8" type="primary">groEL</name>
    <name evidence="5" type="synonym">groL</name>
    <name evidence="8" type="ORF">SCTW_031</name>
</gene>
<keyword evidence="4 5" id="KW-0143">Chaperone</keyword>
<feature type="binding site" evidence="5">
    <location>
        <position position="415"/>
    </location>
    <ligand>
        <name>ATP</name>
        <dbReference type="ChEBI" id="CHEBI:30616"/>
    </ligand>
</feature>
<organism evidence="8">
    <name type="scientific">Sciadococcus taiwanensis</name>
    <dbReference type="NCBI Taxonomy" id="3028030"/>
    <lineage>
        <taxon>Eukaryota</taxon>
        <taxon>Rhodophyta</taxon>
        <taxon>Bangiophyceae</taxon>
        <taxon>Cavernulicolales</taxon>
        <taxon>Cavernulicolaceae</taxon>
        <taxon>Sciadococcus</taxon>
    </lineage>
</organism>
<evidence type="ECO:0000256" key="3">
    <source>
        <dbReference type="ARBA" id="ARBA00022840"/>
    </source>
</evidence>
<dbReference type="FunFam" id="3.50.7.10:FF:000001">
    <property type="entry name" value="60 kDa chaperonin"/>
    <property type="match status" value="1"/>
</dbReference>
<dbReference type="PROSITE" id="PS00296">
    <property type="entry name" value="CHAPERONINS_CPN60"/>
    <property type="match status" value="1"/>
</dbReference>
<protein>
    <recommendedName>
        <fullName evidence="5">Chaperonin GroEL</fullName>
        <ecNumber evidence="5">5.6.1.7</ecNumber>
    </recommendedName>
    <alternativeName>
        <fullName evidence="5">60 kDa chaperonin</fullName>
    </alternativeName>
    <alternativeName>
        <fullName evidence="5">Chaperonin-60</fullName>
        <shortName evidence="5">Cpn60</shortName>
    </alternativeName>
</protein>
<feature type="binding site" evidence="5">
    <location>
        <begin position="30"/>
        <end position="33"/>
    </location>
    <ligand>
        <name>ATP</name>
        <dbReference type="ChEBI" id="CHEBI:30616"/>
    </ligand>
</feature>
<keyword evidence="5" id="KW-0413">Isomerase</keyword>
<dbReference type="InterPro" id="IPR002423">
    <property type="entry name" value="Cpn60/GroEL/TCP-1"/>
</dbReference>
<dbReference type="NCBIfam" id="NF009488">
    <property type="entry name" value="PRK12850.1"/>
    <property type="match status" value="1"/>
</dbReference>
<dbReference type="NCBIfam" id="NF009489">
    <property type="entry name" value="PRK12851.1"/>
    <property type="match status" value="1"/>
</dbReference>
<evidence type="ECO:0000256" key="6">
    <source>
        <dbReference type="RuleBase" id="RU000418"/>
    </source>
</evidence>
<dbReference type="HAMAP" id="MF_00600">
    <property type="entry name" value="CH60"/>
    <property type="match status" value="1"/>
</dbReference>
<comment type="subunit">
    <text evidence="5">Forms a cylinder of 14 subunits composed of two heptameric rings stacked back-to-back. Interacts with the co-chaperonin GroES.</text>
</comment>
<keyword evidence="2 5" id="KW-0547">Nucleotide-binding</keyword>
<dbReference type="Gene3D" id="3.50.7.10">
    <property type="entry name" value="GroEL"/>
    <property type="match status" value="1"/>
</dbReference>
<evidence type="ECO:0000256" key="1">
    <source>
        <dbReference type="ARBA" id="ARBA00006607"/>
    </source>
</evidence>
<dbReference type="NCBIfam" id="TIGR02348">
    <property type="entry name" value="GroEL"/>
    <property type="match status" value="1"/>
</dbReference>
<evidence type="ECO:0000256" key="7">
    <source>
        <dbReference type="SAM" id="Coils"/>
    </source>
</evidence>
<dbReference type="GO" id="GO:0016853">
    <property type="term" value="F:isomerase activity"/>
    <property type="evidence" value="ECO:0007669"/>
    <property type="project" value="UniProtKB-KW"/>
</dbReference>
<name>A0A9Y1MXF2_9RHOD</name>
<reference evidence="8" key="1">
    <citation type="journal article" date="2023" name="J. Phycol.">
        <title>Revised classification of the Cyanidiophyceae based on plastid genome data with descriptions of the Cavernulicolales ord. nov. and Galdieriales ord. nov. (Rhodophyta).</title>
        <authorList>
            <person name="Park S.I."/>
            <person name="Cho C.H."/>
            <person name="Ciniglia C."/>
            <person name="Huang T.Y."/>
            <person name="Liu S.L."/>
            <person name="Bustamante D.E."/>
            <person name="Calderon M.S."/>
            <person name="Mansilla A."/>
            <person name="McDermott T."/>
            <person name="Andersen R.A."/>
            <person name="Yoon H.S."/>
        </authorList>
    </citation>
    <scope>NUCLEOTIDE SEQUENCE</scope>
</reference>
<evidence type="ECO:0000313" key="8">
    <source>
        <dbReference type="EMBL" id="WDA98813.1"/>
    </source>
</evidence>
<dbReference type="PANTHER" id="PTHR45633">
    <property type="entry name" value="60 KDA HEAT SHOCK PROTEIN, MITOCHONDRIAL"/>
    <property type="match status" value="1"/>
</dbReference>
<feature type="binding site" evidence="5">
    <location>
        <position position="497"/>
    </location>
    <ligand>
        <name>ATP</name>
        <dbReference type="ChEBI" id="CHEBI:30616"/>
    </ligand>
</feature>
<dbReference type="EC" id="5.6.1.7" evidence="5"/>
<dbReference type="GO" id="GO:0005524">
    <property type="term" value="F:ATP binding"/>
    <property type="evidence" value="ECO:0007669"/>
    <property type="project" value="UniProtKB-UniRule"/>
</dbReference>
<dbReference type="SUPFAM" id="SSF52029">
    <property type="entry name" value="GroEL apical domain-like"/>
    <property type="match status" value="1"/>
</dbReference>
<evidence type="ECO:0000256" key="5">
    <source>
        <dbReference type="HAMAP-Rule" id="MF_00600"/>
    </source>
</evidence>
<feature type="coiled-coil region" evidence="7">
    <location>
        <begin position="339"/>
        <end position="366"/>
    </location>
</feature>
<keyword evidence="7" id="KW-0175">Coiled coil</keyword>
<dbReference type="SUPFAM" id="SSF48592">
    <property type="entry name" value="GroEL equatorial domain-like"/>
    <property type="match status" value="2"/>
</dbReference>
<dbReference type="InterPro" id="IPR001844">
    <property type="entry name" value="Cpn60/GroEL"/>
</dbReference>
<dbReference type="Gene3D" id="3.30.260.10">
    <property type="entry name" value="TCP-1-like chaperonin intermediate domain"/>
    <property type="match status" value="1"/>
</dbReference>
<dbReference type="GO" id="GO:0140662">
    <property type="term" value="F:ATP-dependent protein folding chaperone"/>
    <property type="evidence" value="ECO:0007669"/>
    <property type="project" value="InterPro"/>
</dbReference>
<dbReference type="GO" id="GO:0051082">
    <property type="term" value="F:unfolded protein binding"/>
    <property type="evidence" value="ECO:0007669"/>
    <property type="project" value="UniProtKB-UniRule"/>
</dbReference>
<dbReference type="EMBL" id="OP616811">
    <property type="protein sequence ID" value="WDA98813.1"/>
    <property type="molecule type" value="Genomic_DNA"/>
</dbReference>
<dbReference type="AlphaFoldDB" id="A0A9Y1MXF2"/>
<keyword evidence="3 5" id="KW-0067">ATP-binding</keyword>
<dbReference type="NCBIfam" id="NF009487">
    <property type="entry name" value="PRK12849.1"/>
    <property type="match status" value="1"/>
</dbReference>
<dbReference type="Pfam" id="PF00118">
    <property type="entry name" value="Cpn60_TCP1"/>
    <property type="match status" value="1"/>
</dbReference>
<dbReference type="NCBIfam" id="NF000592">
    <property type="entry name" value="PRK00013.1"/>
    <property type="match status" value="1"/>
</dbReference>
<accession>A0A9Y1MXF2</accession>
<dbReference type="InterPro" id="IPR027410">
    <property type="entry name" value="TCP-1-like_intermed_sf"/>
</dbReference>
<dbReference type="CDD" id="cd03344">
    <property type="entry name" value="GroEL"/>
    <property type="match status" value="1"/>
</dbReference>
<dbReference type="GO" id="GO:0042026">
    <property type="term" value="P:protein refolding"/>
    <property type="evidence" value="ECO:0007669"/>
    <property type="project" value="UniProtKB-UniRule"/>
</dbReference>
<dbReference type="Gene3D" id="1.10.560.10">
    <property type="entry name" value="GroEL-like equatorial domain"/>
    <property type="match status" value="1"/>
</dbReference>
<feature type="binding site" evidence="5">
    <location>
        <begin position="481"/>
        <end position="483"/>
    </location>
    <ligand>
        <name>ATP</name>
        <dbReference type="ChEBI" id="CHEBI:30616"/>
    </ligand>
</feature>